<evidence type="ECO:0000256" key="1">
    <source>
        <dbReference type="ARBA" id="ARBA00009437"/>
    </source>
</evidence>
<reference evidence="6 7" key="1">
    <citation type="journal article" date="2012" name="J. Bacteriol.">
        <title>De Novo Genome Project of Cupriavidus basilensis OR16.</title>
        <authorList>
            <person name="Cserhati M."/>
            <person name="Kriszt B."/>
            <person name="Szoboszlay S."/>
            <person name="Toth A."/>
            <person name="Szabo I."/>
            <person name="Tancsics A."/>
            <person name="Nagy I."/>
            <person name="Horvath B."/>
            <person name="Nagy I."/>
            <person name="Kukolya J."/>
        </authorList>
    </citation>
    <scope>NUCLEOTIDE SEQUENCE [LARGE SCALE GENOMIC DNA]</scope>
    <source>
        <strain evidence="6 7">OR16</strain>
    </source>
</reference>
<evidence type="ECO:0000313" key="6">
    <source>
        <dbReference type="EMBL" id="EHP39587.1"/>
    </source>
</evidence>
<evidence type="ECO:0000259" key="5">
    <source>
        <dbReference type="PROSITE" id="PS50931"/>
    </source>
</evidence>
<gene>
    <name evidence="6" type="ORF">OR16_30824</name>
</gene>
<dbReference type="Proteomes" id="UP000005808">
    <property type="component" value="Unassembled WGS sequence"/>
</dbReference>
<dbReference type="GO" id="GO:0003700">
    <property type="term" value="F:DNA-binding transcription factor activity"/>
    <property type="evidence" value="ECO:0007669"/>
    <property type="project" value="InterPro"/>
</dbReference>
<comment type="similarity">
    <text evidence="1">Belongs to the LysR transcriptional regulatory family.</text>
</comment>
<dbReference type="SUPFAM" id="SSF53850">
    <property type="entry name" value="Periplasmic binding protein-like II"/>
    <property type="match status" value="1"/>
</dbReference>
<dbReference type="Pfam" id="PF03466">
    <property type="entry name" value="LysR_substrate"/>
    <property type="match status" value="1"/>
</dbReference>
<keyword evidence="4" id="KW-0804">Transcription</keyword>
<dbReference type="PATRIC" id="fig|1127483.3.peg.6149"/>
<sequence>MQALVAVADAGSIRAAARLLGHSQAAVTKALRELEAEQRLALLLRTAGGVGFTETGHRLLGHARLVVGQLDRANAELAELRGEVGGRLSIGVTPWVMLTFLSEAMLHFRERMPEVQLEVFEGLTAVALPRLREGLLDFVVGPFTPTMSGQEFDCELLLAYDSRVVASRGHPCAGKTSLHQLLDQDWVVNYTPATYPAMMQNLFWQHGADIEPRHLHRAHSTSLLLEMVRHAGMITYCPRPLMFTDALRGWVQAVPVAERFETSQLGIIARRSAMRGAAAQCFVDCLLAVIRRRARSAASADRELFDLLTLLF</sequence>
<keyword evidence="2" id="KW-0805">Transcription regulation</keyword>
<feature type="domain" description="HTH lysR-type" evidence="5">
    <location>
        <begin position="1"/>
        <end position="53"/>
    </location>
</feature>
<dbReference type="PROSITE" id="PS50931">
    <property type="entry name" value="HTH_LYSR"/>
    <property type="match status" value="1"/>
</dbReference>
<comment type="caution">
    <text evidence="6">The sequence shown here is derived from an EMBL/GenBank/DDBJ whole genome shotgun (WGS) entry which is preliminary data.</text>
</comment>
<dbReference type="InterPro" id="IPR005119">
    <property type="entry name" value="LysR_subst-bd"/>
</dbReference>
<dbReference type="GO" id="GO:0003677">
    <property type="term" value="F:DNA binding"/>
    <property type="evidence" value="ECO:0007669"/>
    <property type="project" value="UniProtKB-KW"/>
</dbReference>
<proteinExistence type="inferred from homology"/>
<keyword evidence="3" id="KW-0238">DNA-binding</keyword>
<dbReference type="GO" id="GO:0005829">
    <property type="term" value="C:cytosol"/>
    <property type="evidence" value="ECO:0007669"/>
    <property type="project" value="TreeGrafter"/>
</dbReference>
<name>H1SD41_9BURK</name>
<dbReference type="Pfam" id="PF00126">
    <property type="entry name" value="HTH_1"/>
    <property type="match status" value="1"/>
</dbReference>
<protein>
    <submittedName>
        <fullName evidence="6">Multimeric flavodoxin WrbA</fullName>
    </submittedName>
</protein>
<evidence type="ECO:0000256" key="4">
    <source>
        <dbReference type="ARBA" id="ARBA00023163"/>
    </source>
</evidence>
<dbReference type="InterPro" id="IPR036388">
    <property type="entry name" value="WH-like_DNA-bd_sf"/>
</dbReference>
<dbReference type="InterPro" id="IPR036390">
    <property type="entry name" value="WH_DNA-bd_sf"/>
</dbReference>
<evidence type="ECO:0000256" key="3">
    <source>
        <dbReference type="ARBA" id="ARBA00023125"/>
    </source>
</evidence>
<dbReference type="Gene3D" id="1.10.10.10">
    <property type="entry name" value="Winged helix-like DNA-binding domain superfamily/Winged helix DNA-binding domain"/>
    <property type="match status" value="1"/>
</dbReference>
<dbReference type="Gene3D" id="3.40.190.290">
    <property type="match status" value="1"/>
</dbReference>
<dbReference type="EMBL" id="AHJE01000087">
    <property type="protein sequence ID" value="EHP39587.1"/>
    <property type="molecule type" value="Genomic_DNA"/>
</dbReference>
<accession>H1SD41</accession>
<dbReference type="PANTHER" id="PTHR30419:SF30">
    <property type="entry name" value="LYSR FAMILY TRANSCRIPTIONAL REGULATOR"/>
    <property type="match status" value="1"/>
</dbReference>
<evidence type="ECO:0000313" key="7">
    <source>
        <dbReference type="Proteomes" id="UP000005808"/>
    </source>
</evidence>
<dbReference type="AlphaFoldDB" id="H1SD41"/>
<evidence type="ECO:0000256" key="2">
    <source>
        <dbReference type="ARBA" id="ARBA00023015"/>
    </source>
</evidence>
<organism evidence="6 7">
    <name type="scientific">Cupriavidus basilensis OR16</name>
    <dbReference type="NCBI Taxonomy" id="1127483"/>
    <lineage>
        <taxon>Bacteria</taxon>
        <taxon>Pseudomonadati</taxon>
        <taxon>Pseudomonadota</taxon>
        <taxon>Betaproteobacteria</taxon>
        <taxon>Burkholderiales</taxon>
        <taxon>Burkholderiaceae</taxon>
        <taxon>Cupriavidus</taxon>
    </lineage>
</organism>
<dbReference type="InterPro" id="IPR000847">
    <property type="entry name" value="LysR_HTH_N"/>
</dbReference>
<dbReference type="PANTHER" id="PTHR30419">
    <property type="entry name" value="HTH-TYPE TRANSCRIPTIONAL REGULATOR YBHD"/>
    <property type="match status" value="1"/>
</dbReference>
<dbReference type="SUPFAM" id="SSF46785">
    <property type="entry name" value="Winged helix' DNA-binding domain"/>
    <property type="match status" value="1"/>
</dbReference>
<dbReference type="InterPro" id="IPR050950">
    <property type="entry name" value="HTH-type_LysR_regulators"/>
</dbReference>